<dbReference type="KEGG" id="many:MANY_39650"/>
<protein>
    <submittedName>
        <fullName evidence="6">Aldehyde dehydrogenase</fullName>
    </submittedName>
</protein>
<dbReference type="FunFam" id="3.40.605.10:FF:000007">
    <property type="entry name" value="NAD/NADP-dependent betaine aldehyde dehydrogenase"/>
    <property type="match status" value="1"/>
</dbReference>
<dbReference type="Gene3D" id="3.40.309.10">
    <property type="entry name" value="Aldehyde Dehydrogenase, Chain A, domain 2"/>
    <property type="match status" value="1"/>
</dbReference>
<proteinExistence type="inferred from homology"/>
<sequence length="484" mass="50654">MPGHTIAEEFPMPTQTINGRSAATFSEFDVINPATGAPFAKAPSASKAQVDEAFEAALAAYPGWRADEGLRRAKLLEASAAIAEAAGELTGILAEESGKTTQFAAFEAPVAAGWLGYYAGLELSREVLQDDEKARVEVVRRPLGVVGAITPWNMPIGLAFFKIAPALRAGNTVVLKPSPFTPLSTLRVGEILRDILPPGVLNIVSGGDDVGRWIVEHPVPRKISFTGSVAGGTAVNVAAAADLKRVTLELGGNDAAILLEDVDLTEIAPGLFWSAFFNNGQACALIKRVYVPRALYADAVEALADVARGTVVGDPADPATQLGPLATLPQFESVSGLVDHALAGGAKAATGGTRIDRPGYFYEPTIVCDIEDGTPLVDEEQFGPALPIIAYDDVDDAVSRVNRSTFGLGGSVWTADVERGQDIAERLDVGTTWINTHASLAPTVPFGGLKHSGLGVENGPWGLYAYTELQAVHVNRGVPGPTAG</sequence>
<dbReference type="Proteomes" id="UP000467249">
    <property type="component" value="Chromosome"/>
</dbReference>
<evidence type="ECO:0000256" key="2">
    <source>
        <dbReference type="ARBA" id="ARBA00023002"/>
    </source>
</evidence>
<dbReference type="PANTHER" id="PTHR11699">
    <property type="entry name" value="ALDEHYDE DEHYDROGENASE-RELATED"/>
    <property type="match status" value="1"/>
</dbReference>
<dbReference type="AlphaFoldDB" id="A0A6N4WDN1"/>
<name>A0A6N4WDN1_9MYCO</name>
<dbReference type="InterPro" id="IPR015590">
    <property type="entry name" value="Aldehyde_DH_dom"/>
</dbReference>
<evidence type="ECO:0000256" key="1">
    <source>
        <dbReference type="ARBA" id="ARBA00009986"/>
    </source>
</evidence>
<feature type="active site" evidence="3">
    <location>
        <position position="249"/>
    </location>
</feature>
<dbReference type="SUPFAM" id="SSF53720">
    <property type="entry name" value="ALDH-like"/>
    <property type="match status" value="1"/>
</dbReference>
<dbReference type="FunFam" id="3.40.309.10:FF:000009">
    <property type="entry name" value="Aldehyde dehydrogenase A"/>
    <property type="match status" value="1"/>
</dbReference>
<accession>A0A6N4WDN1</accession>
<dbReference type="InterPro" id="IPR016163">
    <property type="entry name" value="Ald_DH_C"/>
</dbReference>
<dbReference type="Gene3D" id="3.40.605.10">
    <property type="entry name" value="Aldehyde Dehydrogenase, Chain A, domain 1"/>
    <property type="match status" value="1"/>
</dbReference>
<dbReference type="EMBL" id="AP022620">
    <property type="protein sequence ID" value="BBZ78628.1"/>
    <property type="molecule type" value="Genomic_DNA"/>
</dbReference>
<keyword evidence="7" id="KW-1185">Reference proteome</keyword>
<evidence type="ECO:0000313" key="6">
    <source>
        <dbReference type="EMBL" id="BBZ78628.1"/>
    </source>
</evidence>
<dbReference type="CDD" id="cd07106">
    <property type="entry name" value="ALDH_AldA-AAD23400"/>
    <property type="match status" value="1"/>
</dbReference>
<gene>
    <name evidence="6" type="ORF">MANY_39650</name>
</gene>
<dbReference type="GO" id="GO:0016620">
    <property type="term" value="F:oxidoreductase activity, acting on the aldehyde or oxo group of donors, NAD or NADP as acceptor"/>
    <property type="evidence" value="ECO:0007669"/>
    <property type="project" value="InterPro"/>
</dbReference>
<organism evidence="6 7">
    <name type="scientific">Mycolicibacterium anyangense</name>
    <dbReference type="NCBI Taxonomy" id="1431246"/>
    <lineage>
        <taxon>Bacteria</taxon>
        <taxon>Bacillati</taxon>
        <taxon>Actinomycetota</taxon>
        <taxon>Actinomycetes</taxon>
        <taxon>Mycobacteriales</taxon>
        <taxon>Mycobacteriaceae</taxon>
        <taxon>Mycolicibacterium</taxon>
    </lineage>
</organism>
<dbReference type="InterPro" id="IPR016162">
    <property type="entry name" value="Ald_DH_N"/>
</dbReference>
<comment type="similarity">
    <text evidence="1 4">Belongs to the aldehyde dehydrogenase family.</text>
</comment>
<evidence type="ECO:0000313" key="7">
    <source>
        <dbReference type="Proteomes" id="UP000467249"/>
    </source>
</evidence>
<feature type="domain" description="Aldehyde dehydrogenase" evidence="5">
    <location>
        <begin position="26"/>
        <end position="472"/>
    </location>
</feature>
<evidence type="ECO:0000256" key="4">
    <source>
        <dbReference type="RuleBase" id="RU003345"/>
    </source>
</evidence>
<dbReference type="PROSITE" id="PS00687">
    <property type="entry name" value="ALDEHYDE_DEHYDR_GLU"/>
    <property type="match status" value="1"/>
</dbReference>
<dbReference type="Pfam" id="PF00171">
    <property type="entry name" value="Aldedh"/>
    <property type="match status" value="1"/>
</dbReference>
<dbReference type="InterPro" id="IPR029510">
    <property type="entry name" value="Ald_DH_CS_GLU"/>
</dbReference>
<evidence type="ECO:0000256" key="3">
    <source>
        <dbReference type="PROSITE-ProRule" id="PRU10007"/>
    </source>
</evidence>
<dbReference type="InterPro" id="IPR016161">
    <property type="entry name" value="Ald_DH/histidinol_DH"/>
</dbReference>
<keyword evidence="2 4" id="KW-0560">Oxidoreductase</keyword>
<dbReference type="InterPro" id="IPR044086">
    <property type="entry name" value="LUC3-like"/>
</dbReference>
<evidence type="ECO:0000259" key="5">
    <source>
        <dbReference type="Pfam" id="PF00171"/>
    </source>
</evidence>
<reference evidence="6 7" key="1">
    <citation type="journal article" date="2019" name="Emerg. Microbes Infect.">
        <title>Comprehensive subspecies identification of 175 nontuberculous mycobacteria species based on 7547 genomic profiles.</title>
        <authorList>
            <person name="Matsumoto Y."/>
            <person name="Kinjo T."/>
            <person name="Motooka D."/>
            <person name="Nabeya D."/>
            <person name="Jung N."/>
            <person name="Uechi K."/>
            <person name="Horii T."/>
            <person name="Iida T."/>
            <person name="Fujita J."/>
            <person name="Nakamura S."/>
        </authorList>
    </citation>
    <scope>NUCLEOTIDE SEQUENCE [LARGE SCALE GENOMIC DNA]</scope>
    <source>
        <strain evidence="6 7">JCM 30275</strain>
    </source>
</reference>